<dbReference type="InterPro" id="IPR036264">
    <property type="entry name" value="Bact_exopeptidase_dim_dom"/>
</dbReference>
<dbReference type="PIRSF" id="PIRSF037226">
    <property type="entry name" value="Amidohydrolase_ACY1L2_prd"/>
    <property type="match status" value="1"/>
</dbReference>
<protein>
    <recommendedName>
        <fullName evidence="1">Peptidase M20 domain-containing protein 2</fullName>
    </recommendedName>
</protein>
<dbReference type="InterPro" id="IPR052030">
    <property type="entry name" value="Peptidase_M20/M20A_hydrolases"/>
</dbReference>
<dbReference type="GO" id="GO:0005737">
    <property type="term" value="C:cytoplasm"/>
    <property type="evidence" value="ECO:0007669"/>
    <property type="project" value="TreeGrafter"/>
</dbReference>
<dbReference type="InterPro" id="IPR017439">
    <property type="entry name" value="Amidohydrolase"/>
</dbReference>
<dbReference type="PANTHER" id="PTHR30575:SF3">
    <property type="entry name" value="PEPTIDASE M20 DIMERISATION DOMAIN-CONTAINING PROTEIN"/>
    <property type="match status" value="1"/>
</dbReference>
<dbReference type="AlphaFoldDB" id="A0A6N3GE46"/>
<evidence type="ECO:0000256" key="1">
    <source>
        <dbReference type="PIRNR" id="PIRNR037226"/>
    </source>
</evidence>
<evidence type="ECO:0000259" key="2">
    <source>
        <dbReference type="Pfam" id="PF07687"/>
    </source>
</evidence>
<evidence type="ECO:0000313" key="3">
    <source>
        <dbReference type="EMBL" id="VYU62918.1"/>
    </source>
</evidence>
<feature type="domain" description="Peptidase M20 dimerisation" evidence="2">
    <location>
        <begin position="200"/>
        <end position="294"/>
    </location>
</feature>
<dbReference type="NCBIfam" id="TIGR01891">
    <property type="entry name" value="amidohydrolases"/>
    <property type="match status" value="1"/>
</dbReference>
<reference evidence="3" key="1">
    <citation type="submission" date="2019-11" db="EMBL/GenBank/DDBJ databases">
        <authorList>
            <person name="Feng L."/>
        </authorList>
    </citation>
    <scope>NUCLEOTIDE SEQUENCE</scope>
    <source>
        <strain evidence="3">CsymbiosumLFYP84</strain>
    </source>
</reference>
<dbReference type="SUPFAM" id="SSF53187">
    <property type="entry name" value="Zn-dependent exopeptidases"/>
    <property type="match status" value="1"/>
</dbReference>
<comment type="similarity">
    <text evidence="1">Belongs to the peptidase M20A family.</text>
</comment>
<gene>
    <name evidence="3" type="primary">abgB_6</name>
    <name evidence="3" type="ORF">CSLFYP84_03031</name>
</gene>
<dbReference type="Gene3D" id="3.40.630.10">
    <property type="entry name" value="Zn peptidases"/>
    <property type="match status" value="1"/>
</dbReference>
<dbReference type="RefSeq" id="WP_021643749.1">
    <property type="nucleotide sequence ID" value="NZ_CABHNX010000010.1"/>
</dbReference>
<dbReference type="GO" id="GO:0046657">
    <property type="term" value="P:folic acid catabolic process"/>
    <property type="evidence" value="ECO:0007669"/>
    <property type="project" value="TreeGrafter"/>
</dbReference>
<sequence>MNETEKRIIQLIDEHREELIAMGNELYTRAERGFAEVNTSAFIADKLKKLGLNVQTGLAGTGLRASVGKEGGVNVALISELDGILCPSHPQAAPDGMSHACGHHAQMTAMLGAAIALTCPEVAAELDGQATFFAVPSEEFLSEDIRCGLREKNISTHSGGKAELIYRGCFKDIDMAITTHAHMLPFDDYDFVLGNSACTGFIGKTAVFHGKAAHAAGAPHEGVNAMNAAALALSALGMIRETFQEKDYIRVHPIMKEAGSAVNVVPDKAVLDMMVRAGNLKAVAEVSEKTDRAFRGAAYAIGAEVEITDVPGYLPVIERLPDKVMTEAAGLLGDSVKWTSITPGLENMTSTDVGDLTHLMPVLNFTFGGFEGALHSKDFRLTDAEKAFVLPAKLMALIAYRLLTNQAEEAREILENFTPALTLEKYLEYIG</sequence>
<dbReference type="PANTHER" id="PTHR30575">
    <property type="entry name" value="PEPTIDASE M20"/>
    <property type="match status" value="1"/>
</dbReference>
<dbReference type="SUPFAM" id="SSF55031">
    <property type="entry name" value="Bacterial exopeptidase dimerisation domain"/>
    <property type="match status" value="1"/>
</dbReference>
<dbReference type="EMBL" id="CACRUA010000032">
    <property type="protein sequence ID" value="VYU62918.1"/>
    <property type="molecule type" value="Genomic_DNA"/>
</dbReference>
<dbReference type="GO" id="GO:0016805">
    <property type="term" value="F:dipeptidase activity"/>
    <property type="evidence" value="ECO:0007669"/>
    <property type="project" value="InterPro"/>
</dbReference>
<dbReference type="Gene3D" id="3.30.70.360">
    <property type="match status" value="1"/>
</dbReference>
<keyword evidence="3" id="KW-0378">Hydrolase</keyword>
<dbReference type="InterPro" id="IPR017144">
    <property type="entry name" value="Xaa-Arg_dipeptidase"/>
</dbReference>
<dbReference type="GO" id="GO:0071713">
    <property type="term" value="F:para-aminobenzoyl-glutamate hydrolase activity"/>
    <property type="evidence" value="ECO:0007669"/>
    <property type="project" value="TreeGrafter"/>
</dbReference>
<name>A0A6N3GE46_CLOSY</name>
<accession>A0A6N3GE46</accession>
<dbReference type="InterPro" id="IPR011650">
    <property type="entry name" value="Peptidase_M20_dimer"/>
</dbReference>
<organism evidence="3">
    <name type="scientific">Clostridium symbiosum</name>
    <name type="common">Bacteroides symbiosus</name>
    <dbReference type="NCBI Taxonomy" id="1512"/>
    <lineage>
        <taxon>Bacteria</taxon>
        <taxon>Bacillati</taxon>
        <taxon>Bacillota</taxon>
        <taxon>Clostridia</taxon>
        <taxon>Lachnospirales</taxon>
        <taxon>Lachnospiraceae</taxon>
        <taxon>Otoolea</taxon>
    </lineage>
</organism>
<dbReference type="Pfam" id="PF07687">
    <property type="entry name" value="M20_dimer"/>
    <property type="match status" value="1"/>
</dbReference>
<proteinExistence type="inferred from homology"/>